<protein>
    <submittedName>
        <fullName evidence="4">DNA repair protein</fullName>
    </submittedName>
</protein>
<feature type="domain" description="CRISPR type III-associated protein" evidence="3">
    <location>
        <begin position="88"/>
        <end position="336"/>
    </location>
</feature>
<dbReference type="NCBIfam" id="TIGR01898">
    <property type="entry name" value="cas_TM1791_cmr6"/>
    <property type="match status" value="1"/>
</dbReference>
<evidence type="ECO:0000259" key="3">
    <source>
        <dbReference type="Pfam" id="PF03787"/>
    </source>
</evidence>
<dbReference type="KEGG" id="cbx:Cenrod_0818"/>
<feature type="region of interest" description="Disordered" evidence="2">
    <location>
        <begin position="338"/>
        <end position="359"/>
    </location>
</feature>
<dbReference type="Pfam" id="PF03787">
    <property type="entry name" value="RAMPs"/>
    <property type="match status" value="1"/>
</dbReference>
<accession>U5N9S7</accession>
<keyword evidence="1" id="KW-0051">Antiviral defense</keyword>
<evidence type="ECO:0000256" key="2">
    <source>
        <dbReference type="SAM" id="MobiDB-lite"/>
    </source>
</evidence>
<dbReference type="InterPro" id="IPR005537">
    <property type="entry name" value="RAMP_III_fam"/>
</dbReference>
<dbReference type="eggNOG" id="COG1604">
    <property type="taxonomic scope" value="Bacteria"/>
</dbReference>
<organism evidence="4 5">
    <name type="scientific">Candidatus Symbiobacter mobilis CR</name>
    <dbReference type="NCBI Taxonomy" id="946483"/>
    <lineage>
        <taxon>Bacteria</taxon>
        <taxon>Pseudomonadati</taxon>
        <taxon>Pseudomonadota</taxon>
        <taxon>Betaproteobacteria</taxon>
        <taxon>Burkholderiales</taxon>
        <taxon>Comamonadaceae</taxon>
    </lineage>
</organism>
<dbReference type="PANTHER" id="PTHR39965">
    <property type="entry name" value="CRISPR SYSTEM CMR SUBUNIT CMR6"/>
    <property type="match status" value="1"/>
</dbReference>
<dbReference type="Proteomes" id="UP000017184">
    <property type="component" value="Chromosome"/>
</dbReference>
<reference evidence="4 5" key="1">
    <citation type="journal article" date="2013" name="Genome Biol.">
        <title>Genomic analysis reveals key aspects of prokaryotic symbiosis in the phototrophic consortium "Chlorochromatium aggregatum".</title>
        <authorList>
            <person name="Liu Z."/>
            <person name="Muller J."/>
            <person name="Li T."/>
            <person name="Alvey R.M."/>
            <person name="Vogl K."/>
            <person name="Frigaard N.U."/>
            <person name="Rockwell N.C."/>
            <person name="Boyd E.S."/>
            <person name="Tomsho L.P."/>
            <person name="Schuster S.C."/>
            <person name="Henke P."/>
            <person name="Rohde M."/>
            <person name="Overmann J."/>
            <person name="Bryant D.A."/>
        </authorList>
    </citation>
    <scope>NUCLEOTIDE SEQUENCE [LARGE SCALE GENOMIC DNA]</scope>
    <source>
        <strain evidence="4">CR</strain>
    </source>
</reference>
<name>U5N9S7_9BURK</name>
<dbReference type="PATRIC" id="fig|946483.4.peg.819"/>
<dbReference type="HOGENOM" id="CLU_613495_0_0_4"/>
<evidence type="ECO:0000313" key="5">
    <source>
        <dbReference type="Proteomes" id="UP000017184"/>
    </source>
</evidence>
<evidence type="ECO:0000313" key="4">
    <source>
        <dbReference type="EMBL" id="AGX86924.1"/>
    </source>
</evidence>
<gene>
    <name evidence="4" type="ORF">Cenrod_0818</name>
</gene>
<dbReference type="AlphaFoldDB" id="U5N9S7"/>
<sequence>MPENIVWVPDRIKPILYANAKNIPPGHFFLIYQNDVCNPKEKKHFLEKSCPLPPSSVKTVEALIQRQTALVATYGANGLHWHTTSTAPFATGLGNEHPIENGFAFLTPYGLPYLAGSGFKGILRRAAEELALDNDTQNDDGWTWVDIWWLFGFEGAVNKGSQWDSDSDLGHAFERDSYKLAANANLHELLQRLANIDKSMARYADSSDRTAAAQGFLQACLAGSTLRGGLQWRGAVDCWDVYPQPQGNRMVVEIMTPHHGPYYRGDSNPHDSHSPIPVNFLAVPAGSAFHFFAVCHAQKLPQGLQNRWRALLDAAMHHACEWVGFGAKTSVGYGAMQKPAPLPQPAPAKEPRAATTSTEQPIAPVEEGIIWQEATLTYSRNTSEITAGNPPKKTKPLKGDLAKAFLNALPEKQRTRLTKDGAFRNVPVVVKQDGNTWELLRPATTG</sequence>
<dbReference type="PANTHER" id="PTHR39965:SF1">
    <property type="entry name" value="CRISPR SYSTEM CMR SUBUNIT CMR6"/>
    <property type="match status" value="1"/>
</dbReference>
<evidence type="ECO:0000256" key="1">
    <source>
        <dbReference type="ARBA" id="ARBA00023118"/>
    </source>
</evidence>
<dbReference type="InterPro" id="IPR010172">
    <property type="entry name" value="CRISPR-assoc_prot_TM1791"/>
</dbReference>
<dbReference type="EMBL" id="CP004885">
    <property type="protein sequence ID" value="AGX86924.1"/>
    <property type="molecule type" value="Genomic_DNA"/>
</dbReference>
<keyword evidence="5" id="KW-1185">Reference proteome</keyword>
<dbReference type="GO" id="GO:0051607">
    <property type="term" value="P:defense response to virus"/>
    <property type="evidence" value="ECO:0007669"/>
    <property type="project" value="UniProtKB-KW"/>
</dbReference>
<proteinExistence type="predicted"/>
<dbReference type="STRING" id="946483.Cenrod_0818"/>